<evidence type="ECO:0000313" key="8">
    <source>
        <dbReference type="EMBL" id="MFB9751171.1"/>
    </source>
</evidence>
<dbReference type="SUPFAM" id="SSF53850">
    <property type="entry name" value="Periplasmic binding protein-like II"/>
    <property type="match status" value="1"/>
</dbReference>
<evidence type="ECO:0000256" key="1">
    <source>
        <dbReference type="ARBA" id="ARBA00022475"/>
    </source>
</evidence>
<evidence type="ECO:0000256" key="6">
    <source>
        <dbReference type="SAM" id="MobiDB-lite"/>
    </source>
</evidence>
<dbReference type="InterPro" id="IPR006059">
    <property type="entry name" value="SBP"/>
</dbReference>
<proteinExistence type="predicted"/>
<dbReference type="Pfam" id="PF01547">
    <property type="entry name" value="SBP_bac_1"/>
    <property type="match status" value="1"/>
</dbReference>
<dbReference type="PROSITE" id="PS51257">
    <property type="entry name" value="PROKAR_LIPOPROTEIN"/>
    <property type="match status" value="1"/>
</dbReference>
<dbReference type="InterPro" id="IPR050490">
    <property type="entry name" value="Bact_solute-bd_prot1"/>
</dbReference>
<evidence type="ECO:0000313" key="9">
    <source>
        <dbReference type="Proteomes" id="UP001589619"/>
    </source>
</evidence>
<feature type="region of interest" description="Disordered" evidence="6">
    <location>
        <begin position="25"/>
        <end position="45"/>
    </location>
</feature>
<evidence type="ECO:0000256" key="3">
    <source>
        <dbReference type="ARBA" id="ARBA00023136"/>
    </source>
</evidence>
<evidence type="ECO:0000256" key="2">
    <source>
        <dbReference type="ARBA" id="ARBA00022729"/>
    </source>
</evidence>
<keyword evidence="1" id="KW-1003">Cell membrane</keyword>
<dbReference type="PANTHER" id="PTHR43649:SF33">
    <property type="entry name" value="POLYGALACTURONAN_RHAMNOGALACTURONAN-BINDING PROTEIN YTCQ"/>
    <property type="match status" value="1"/>
</dbReference>
<keyword evidence="5" id="KW-0449">Lipoprotein</keyword>
<dbReference type="RefSeq" id="WP_344906088.1">
    <property type="nucleotide sequence ID" value="NZ_BAAAYO010000002.1"/>
</dbReference>
<evidence type="ECO:0000256" key="5">
    <source>
        <dbReference type="ARBA" id="ARBA00023288"/>
    </source>
</evidence>
<reference evidence="8 9" key="1">
    <citation type="submission" date="2024-09" db="EMBL/GenBank/DDBJ databases">
        <authorList>
            <person name="Sun Q."/>
            <person name="Mori K."/>
        </authorList>
    </citation>
    <scope>NUCLEOTIDE SEQUENCE [LARGE SCALE GENOMIC DNA]</scope>
    <source>
        <strain evidence="8 9">JCM 12520</strain>
    </source>
</reference>
<organism evidence="8 9">
    <name type="scientific">Paenibacillus hodogayensis</name>
    <dbReference type="NCBI Taxonomy" id="279208"/>
    <lineage>
        <taxon>Bacteria</taxon>
        <taxon>Bacillati</taxon>
        <taxon>Bacillota</taxon>
        <taxon>Bacilli</taxon>
        <taxon>Bacillales</taxon>
        <taxon>Paenibacillaceae</taxon>
        <taxon>Paenibacillus</taxon>
    </lineage>
</organism>
<keyword evidence="2 7" id="KW-0732">Signal</keyword>
<keyword evidence="9" id="KW-1185">Reference proteome</keyword>
<keyword evidence="4" id="KW-0564">Palmitate</keyword>
<keyword evidence="3" id="KW-0472">Membrane</keyword>
<evidence type="ECO:0000256" key="7">
    <source>
        <dbReference type="SAM" id="SignalP"/>
    </source>
</evidence>
<feature type="compositionally biased region" description="Low complexity" evidence="6">
    <location>
        <begin position="25"/>
        <end position="37"/>
    </location>
</feature>
<comment type="caution">
    <text evidence="8">The sequence shown here is derived from an EMBL/GenBank/DDBJ whole genome shotgun (WGS) entry which is preliminary data.</text>
</comment>
<dbReference type="EMBL" id="JBHMAG010000004">
    <property type="protein sequence ID" value="MFB9751171.1"/>
    <property type="molecule type" value="Genomic_DNA"/>
</dbReference>
<dbReference type="Gene3D" id="3.40.190.10">
    <property type="entry name" value="Periplasmic binding protein-like II"/>
    <property type="match status" value="1"/>
</dbReference>
<feature type="chain" id="PRO_5047144834" evidence="7">
    <location>
        <begin position="27"/>
        <end position="438"/>
    </location>
</feature>
<gene>
    <name evidence="8" type="ORF">ACFFNY_06260</name>
</gene>
<evidence type="ECO:0000256" key="4">
    <source>
        <dbReference type="ARBA" id="ARBA00023139"/>
    </source>
</evidence>
<dbReference type="Proteomes" id="UP001589619">
    <property type="component" value="Unassembled WGS sequence"/>
</dbReference>
<name>A0ABV5VSB4_9BACL</name>
<feature type="signal peptide" evidence="7">
    <location>
        <begin position="1"/>
        <end position="26"/>
    </location>
</feature>
<protein>
    <submittedName>
        <fullName evidence="8">ABC transporter substrate-binding protein</fullName>
    </submittedName>
</protein>
<accession>A0ABV5VSB4</accession>
<dbReference type="PANTHER" id="PTHR43649">
    <property type="entry name" value="ARABINOSE-BINDING PROTEIN-RELATED"/>
    <property type="match status" value="1"/>
</dbReference>
<sequence length="438" mass="49244">MKAKLKMRFALSVVLLASMLAGCSSGSSNSGASPAASTGKAEEHHEPVKLMLHPGQLITPEDLELMINEPLHRKYPYITVEVIDRTKNDLQNHVASGSQLDLITTWNGSLSAAMDLSVIEDLTPLAKANGFDLSRFDQQALETIKKISDDGKLYGLPYNRQFNALYYNKDIFDKFGVEYPKDGMTWEDVIQLSKKLTRMENGVAYRGLDPESIQRMSFPLSLNIVDATTHKTTIGSNYDTYKKLFELGKDVYALPENKPPKWGASTYDSFIKDRTVAMTATVNMFPYIAQVPEYNWDVVQYPSYKDKPNVSGMYDLHIMSISKTSRHKEEAMKVLEVLFSDEVQMIATKKTGRVSLLNDPKFQQAYGADMPILKGKHLEGIFKSKPAPAPRLSIYYSKAVSILESHFRQYVDGVKDTNTALREAEDEINKYVQSQTGK</sequence>